<reference evidence="2" key="1">
    <citation type="submission" date="2022-11" db="EMBL/GenBank/DDBJ databases">
        <authorList>
            <person name="Petersen C."/>
        </authorList>
    </citation>
    <scope>NUCLEOTIDE SEQUENCE</scope>
    <source>
        <strain evidence="2">IBT 21917</strain>
    </source>
</reference>
<dbReference type="AlphaFoldDB" id="A0A9W9LHG6"/>
<sequence length="511" mass="56668">MRHSLARSILFVLFSAFIAAANDVRDDELGSCDDDSPDMKVFYFEPFNQPKSEVVMWESVHPTDIIGVAIANRGLVTFRLDKSLFPEMSTSTPDVMGLHPTFIKESPAFKKKFTQPLESWLAGVHATGEEDPTKNIGPFQKAFIISRQRRGGGQPIGSQPFVTAIAWQMKDETRLGNIQWAATSSIDQNIILQRTEISSGGAFKIKRVRSQRETKKKGGIFAAGVVAYGTFKGVNGIIGSENIEFQNYPLTTPDAFDQHDAIDTLTYNQQVYLDSPAKLIPDDADLNKPHAATLSFEGSQDQNVWNDGNIKTVQLTIMVITSECAWILMVPAEALSTYMLPNNARLLQEKDWFKEKIKAPLLKYWKDAIESGKVTGVLLGISAAATNMRATVLTEAILREMWAMESDVPGPLQPVGEVQKIPIFSSVITDLYTAGDDSILSPINYFVCEKTYKEGFQYPERVKGLPGTFLRCALGRVVVLYAAILESTQREKESYVSPLTAESPKILTFTP</sequence>
<dbReference type="Proteomes" id="UP001146351">
    <property type="component" value="Unassembled WGS sequence"/>
</dbReference>
<name>A0A9W9LHG6_9EURO</name>
<evidence type="ECO:0000313" key="3">
    <source>
        <dbReference type="Proteomes" id="UP001146351"/>
    </source>
</evidence>
<protein>
    <submittedName>
        <fullName evidence="2">Uncharacterized protein</fullName>
    </submittedName>
</protein>
<accession>A0A9W9LHG6</accession>
<evidence type="ECO:0000313" key="2">
    <source>
        <dbReference type="EMBL" id="KAJ5156012.1"/>
    </source>
</evidence>
<proteinExistence type="predicted"/>
<keyword evidence="1" id="KW-0732">Signal</keyword>
<reference evidence="2" key="2">
    <citation type="journal article" date="2023" name="IMA Fungus">
        <title>Comparative genomic study of the Penicillium genus elucidates a diverse pangenome and 15 lateral gene transfer events.</title>
        <authorList>
            <person name="Petersen C."/>
            <person name="Sorensen T."/>
            <person name="Nielsen M.R."/>
            <person name="Sondergaard T.E."/>
            <person name="Sorensen J.L."/>
            <person name="Fitzpatrick D.A."/>
            <person name="Frisvad J.C."/>
            <person name="Nielsen K.L."/>
        </authorList>
    </citation>
    <scope>NUCLEOTIDE SEQUENCE</scope>
    <source>
        <strain evidence="2">IBT 21917</strain>
    </source>
</reference>
<feature type="chain" id="PRO_5040749506" evidence="1">
    <location>
        <begin position="22"/>
        <end position="511"/>
    </location>
</feature>
<feature type="signal peptide" evidence="1">
    <location>
        <begin position="1"/>
        <end position="21"/>
    </location>
</feature>
<evidence type="ECO:0000256" key="1">
    <source>
        <dbReference type="SAM" id="SignalP"/>
    </source>
</evidence>
<keyword evidence="3" id="KW-1185">Reference proteome</keyword>
<comment type="caution">
    <text evidence="2">The sequence shown here is derived from an EMBL/GenBank/DDBJ whole genome shotgun (WGS) entry which is preliminary data.</text>
</comment>
<gene>
    <name evidence="2" type="ORF">N7492_008815</name>
</gene>
<organism evidence="2 3">
    <name type="scientific">Penicillium capsulatum</name>
    <dbReference type="NCBI Taxonomy" id="69766"/>
    <lineage>
        <taxon>Eukaryota</taxon>
        <taxon>Fungi</taxon>
        <taxon>Dikarya</taxon>
        <taxon>Ascomycota</taxon>
        <taxon>Pezizomycotina</taxon>
        <taxon>Eurotiomycetes</taxon>
        <taxon>Eurotiomycetidae</taxon>
        <taxon>Eurotiales</taxon>
        <taxon>Aspergillaceae</taxon>
        <taxon>Penicillium</taxon>
    </lineage>
</organism>
<dbReference type="EMBL" id="JAPQKO010000006">
    <property type="protein sequence ID" value="KAJ5156012.1"/>
    <property type="molecule type" value="Genomic_DNA"/>
</dbReference>